<keyword evidence="2" id="KW-1185">Reference proteome</keyword>
<dbReference type="PATRIC" id="fig|49547.3.peg.1269"/>
<dbReference type="EMBL" id="LWMV01000174">
    <property type="protein sequence ID" value="KZX12083.1"/>
    <property type="molecule type" value="Genomic_DNA"/>
</dbReference>
<organism evidence="1 2">
    <name type="scientific">Methanobrevibacter curvatus</name>
    <dbReference type="NCBI Taxonomy" id="49547"/>
    <lineage>
        <taxon>Archaea</taxon>
        <taxon>Methanobacteriati</taxon>
        <taxon>Methanobacteriota</taxon>
        <taxon>Methanomada group</taxon>
        <taxon>Methanobacteria</taxon>
        <taxon>Methanobacteriales</taxon>
        <taxon>Methanobacteriaceae</taxon>
        <taxon>Methanobrevibacter</taxon>
    </lineage>
</organism>
<gene>
    <name evidence="1" type="ORF">MBCUR_11860</name>
</gene>
<comment type="caution">
    <text evidence="1">The sequence shown here is derived from an EMBL/GenBank/DDBJ whole genome shotgun (WGS) entry which is preliminary data.</text>
</comment>
<evidence type="ECO:0000313" key="1">
    <source>
        <dbReference type="EMBL" id="KZX12083.1"/>
    </source>
</evidence>
<dbReference type="AlphaFoldDB" id="A0A166AIS7"/>
<name>A0A166AIS7_9EURY</name>
<sequence length="328" mass="38083">MGIFKEESKERSSKKKYSKERYSKERLIFFALISFFALFLILSFSSINTVYGLDSDNILPIGTDISLTNDSNTETLFFTDNLYFYNESIQNTNLNGTENLKNCNSTINLNISINISTDNHVTINKGISSYYNGSHKSDHILITSSASSNSQIDYVTNYEQFDSNFNTNLNNNFYFQIDNAFKGNYLEKENNIGKENSIKNENNTEKKNNIGKKSINIENINYNSFYSILQYYSSNFNNYYDYYNYINLYVKHTTISLTSSDFKGTPLLKFNNFIKEISNLNFTKIDEDKQNIIIHDSSTSFKPTLTILFFIKIFMEHHDNGKEHLISF</sequence>
<protein>
    <submittedName>
        <fullName evidence="1">Uncharacterized protein</fullName>
    </submittedName>
</protein>
<evidence type="ECO:0000313" key="2">
    <source>
        <dbReference type="Proteomes" id="UP000077245"/>
    </source>
</evidence>
<proteinExistence type="predicted"/>
<dbReference type="OrthoDB" id="387694at2157"/>
<dbReference type="Proteomes" id="UP000077245">
    <property type="component" value="Unassembled WGS sequence"/>
</dbReference>
<reference evidence="1 2" key="1">
    <citation type="submission" date="2016-04" db="EMBL/GenBank/DDBJ databases">
        <title>Genome sequence of Methanobrevibacter curvatus DSM 11111.</title>
        <authorList>
            <person name="Poehlein A."/>
            <person name="Seedorf H."/>
            <person name="Daniel R."/>
        </authorList>
    </citation>
    <scope>NUCLEOTIDE SEQUENCE [LARGE SCALE GENOMIC DNA]</scope>
    <source>
        <strain evidence="1 2">DSM 11111</strain>
    </source>
</reference>
<accession>A0A166AIS7</accession>
<dbReference type="RefSeq" id="WP_067091501.1">
    <property type="nucleotide sequence ID" value="NZ_LWMV01000174.1"/>
</dbReference>